<dbReference type="AlphaFoldDB" id="A0A9D5UBE7"/>
<dbReference type="PANTHER" id="PTHR46244">
    <property type="entry name" value="PHOSPHOENOLPYRUVATE-PROTEIN PHOSPHOTRANSFERASE"/>
    <property type="match status" value="1"/>
</dbReference>
<evidence type="ECO:0000259" key="18">
    <source>
        <dbReference type="Pfam" id="PF00391"/>
    </source>
</evidence>
<comment type="function">
    <text evidence="3">General (non sugar-specific) component of the phosphoenolpyruvate-dependent sugar phosphotransferase system (sugar PTS). This major carbohydrate active-transport system catalyzes the phosphorylation of incoming sugar substrates concomitantly with their translocation across the cell membrane. Enzyme I transfers the phosphoryl group from phosphoenolpyruvate (PEP) to the phosphoryl carrier protein (HPr).</text>
</comment>
<comment type="cofactor">
    <cofactor evidence="2">
        <name>Mg(2+)</name>
        <dbReference type="ChEBI" id="CHEBI:18420"/>
    </cofactor>
</comment>
<keyword evidence="9" id="KW-0963">Cytoplasm</keyword>
<protein>
    <recommendedName>
        <fullName evidence="7">Phosphoenolpyruvate-protein phosphotransferase</fullName>
        <ecNumber evidence="6">2.7.3.9</ecNumber>
    </recommendedName>
    <alternativeName>
        <fullName evidence="16">Phosphotransferase system, enzyme I</fullName>
    </alternativeName>
</protein>
<feature type="domain" description="PEP-utilising enzyme C-terminal" evidence="19">
    <location>
        <begin position="406"/>
        <end position="671"/>
    </location>
</feature>
<dbReference type="InterPro" id="IPR050499">
    <property type="entry name" value="PEP-utilizing_PTS_enzyme"/>
</dbReference>
<keyword evidence="8" id="KW-0813">Transport</keyword>
<feature type="domain" description="Phosphotransferase system enzyme I N-terminal" evidence="20">
    <location>
        <begin position="158"/>
        <end position="278"/>
    </location>
</feature>
<feature type="domain" description="PEP-utilising enzyme mobile" evidence="18">
    <location>
        <begin position="305"/>
        <end position="377"/>
    </location>
</feature>
<feature type="region of interest" description="Disordered" evidence="17">
    <location>
        <begin position="57"/>
        <end position="94"/>
    </location>
</feature>
<evidence type="ECO:0000259" key="20">
    <source>
        <dbReference type="Pfam" id="PF05524"/>
    </source>
</evidence>
<evidence type="ECO:0000256" key="9">
    <source>
        <dbReference type="ARBA" id="ARBA00022490"/>
    </source>
</evidence>
<comment type="caution">
    <text evidence="21">The sequence shown here is derived from an EMBL/GenBank/DDBJ whole genome shotgun (WGS) entry which is preliminary data.</text>
</comment>
<comment type="subcellular location">
    <subcellularLocation>
        <location evidence="4">Cytoplasm</location>
    </subcellularLocation>
</comment>
<dbReference type="SUPFAM" id="SSF52009">
    <property type="entry name" value="Phosphohistidine domain"/>
    <property type="match status" value="1"/>
</dbReference>
<dbReference type="GO" id="GO:0005737">
    <property type="term" value="C:cytoplasm"/>
    <property type="evidence" value="ECO:0007669"/>
    <property type="project" value="UniProtKB-SubCell"/>
</dbReference>
<evidence type="ECO:0000256" key="3">
    <source>
        <dbReference type="ARBA" id="ARBA00002728"/>
    </source>
</evidence>
<dbReference type="Gene3D" id="1.10.274.10">
    <property type="entry name" value="PtsI, HPr-binding domain"/>
    <property type="match status" value="1"/>
</dbReference>
<dbReference type="InterPro" id="IPR036637">
    <property type="entry name" value="Phosphohistidine_dom_sf"/>
</dbReference>
<evidence type="ECO:0000256" key="17">
    <source>
        <dbReference type="SAM" id="MobiDB-lite"/>
    </source>
</evidence>
<keyword evidence="15" id="KW-0460">Magnesium</keyword>
<sequence length="711" mass="72776">MQGSRSITFACPPSASRICCALLIYELLTRCCGRRCRGQGLGTGLFPHTLVSQPVPGRENSGRFHGPTALLARPGGSGRAGLPRARGGSCGPRPVRGTAVAPSGLPCLFPERATPATAARLALPSRLRNTAREGPRPTAGVGRAQEDVVTSEEQRTITGIGVCPGKVVGPVVLLPEPLAEPSPGLRLSPTADLRAEADRIPVAAAQVQADLDRAAAAATGDTRDVLEATAAMATDPTLAADAERRVVEEHLVAERAVWEAAESVAQQFEALGGYFAERARDIADVRDRIVAALSGRPAPGVPDHPEPFVLVASDLAPSVTAGLDPARVLAIVTDGAGPTSHTAIVANAMGIPAVVAAAGASAALVAGDAVLVDGSAGTVVVHPTDAQVSAARALAATVRTFSGEGRTADGHRVQLLANIGDPAGAAPAAAAGAEGVGLFRSEFAFLDREEPPTTEEQVEAYRTVFRAFPGRKVVIRTLDSGADKPLHFLSVDDEENPALGVRGLRTAQKWPDLLEQQLEAIALAAAAEEAVVWVMAPMVSTVAETEWFVARCAAHGLGTAGVMIEVPSAALLAGPVLARAHFASIGTNDLTQYTMAADRLLGSLAELSDPWQPAVLQLVAATCRGGDLQGRPVGVCGEAASNPVLASVLVGLGVSSLSMTARAIPDVAALLGAVTVAECREVAQLALAAESAADARAAVRAALPQLDELGL</sequence>
<comment type="similarity">
    <text evidence="5">Belongs to the PEP-utilizing enzyme family.</text>
</comment>
<dbReference type="GO" id="GO:0016301">
    <property type="term" value="F:kinase activity"/>
    <property type="evidence" value="ECO:0007669"/>
    <property type="project" value="UniProtKB-KW"/>
</dbReference>
<evidence type="ECO:0000256" key="4">
    <source>
        <dbReference type="ARBA" id="ARBA00004496"/>
    </source>
</evidence>
<evidence type="ECO:0000256" key="13">
    <source>
        <dbReference type="ARBA" id="ARBA00022723"/>
    </source>
</evidence>
<dbReference type="Gene3D" id="3.50.30.10">
    <property type="entry name" value="Phosphohistidine domain"/>
    <property type="match status" value="1"/>
</dbReference>
<dbReference type="GO" id="GO:0008965">
    <property type="term" value="F:phosphoenolpyruvate-protein phosphotransferase activity"/>
    <property type="evidence" value="ECO:0007669"/>
    <property type="project" value="UniProtKB-EC"/>
</dbReference>
<dbReference type="InterPro" id="IPR036618">
    <property type="entry name" value="PtsI_HPr-bd_sf"/>
</dbReference>
<evidence type="ECO:0000256" key="6">
    <source>
        <dbReference type="ARBA" id="ARBA00012232"/>
    </source>
</evidence>
<feature type="region of interest" description="Disordered" evidence="17">
    <location>
        <begin position="122"/>
        <end position="152"/>
    </location>
</feature>
<dbReference type="InterPro" id="IPR015813">
    <property type="entry name" value="Pyrv/PenolPyrv_kinase-like_dom"/>
</dbReference>
<evidence type="ECO:0000256" key="7">
    <source>
        <dbReference type="ARBA" id="ARBA00016544"/>
    </source>
</evidence>
<evidence type="ECO:0000256" key="15">
    <source>
        <dbReference type="ARBA" id="ARBA00022842"/>
    </source>
</evidence>
<dbReference type="PRINTS" id="PR01736">
    <property type="entry name" value="PHPHTRNFRASE"/>
</dbReference>
<keyword evidence="12" id="KW-0598">Phosphotransferase system</keyword>
<comment type="catalytic activity">
    <reaction evidence="1">
        <text>L-histidyl-[protein] + phosphoenolpyruvate = N(pros)-phospho-L-histidyl-[protein] + pyruvate</text>
        <dbReference type="Rhea" id="RHEA:23880"/>
        <dbReference type="Rhea" id="RHEA-COMP:9745"/>
        <dbReference type="Rhea" id="RHEA-COMP:9746"/>
        <dbReference type="ChEBI" id="CHEBI:15361"/>
        <dbReference type="ChEBI" id="CHEBI:29979"/>
        <dbReference type="ChEBI" id="CHEBI:58702"/>
        <dbReference type="ChEBI" id="CHEBI:64837"/>
        <dbReference type="EC" id="2.7.3.9"/>
    </reaction>
</comment>
<name>A0A9D5UBE7_9CELL</name>
<dbReference type="Pfam" id="PF02896">
    <property type="entry name" value="PEP-utilizers_C"/>
    <property type="match status" value="1"/>
</dbReference>
<evidence type="ECO:0000256" key="2">
    <source>
        <dbReference type="ARBA" id="ARBA00001946"/>
    </source>
</evidence>
<keyword evidence="14" id="KW-0418">Kinase</keyword>
<dbReference type="GO" id="GO:0046872">
    <property type="term" value="F:metal ion binding"/>
    <property type="evidence" value="ECO:0007669"/>
    <property type="project" value="UniProtKB-KW"/>
</dbReference>
<evidence type="ECO:0000256" key="11">
    <source>
        <dbReference type="ARBA" id="ARBA00022679"/>
    </source>
</evidence>
<evidence type="ECO:0000256" key="10">
    <source>
        <dbReference type="ARBA" id="ARBA00022597"/>
    </source>
</evidence>
<dbReference type="Gene3D" id="3.20.20.60">
    <property type="entry name" value="Phosphoenolpyruvate-binding domains"/>
    <property type="match status" value="1"/>
</dbReference>
<evidence type="ECO:0000256" key="8">
    <source>
        <dbReference type="ARBA" id="ARBA00022448"/>
    </source>
</evidence>
<dbReference type="Proteomes" id="UP000822993">
    <property type="component" value="Unassembled WGS sequence"/>
</dbReference>
<dbReference type="EMBL" id="JACSPN010000019">
    <property type="protein sequence ID" value="MBE7701435.1"/>
    <property type="molecule type" value="Genomic_DNA"/>
</dbReference>
<keyword evidence="22" id="KW-1185">Reference proteome</keyword>
<dbReference type="InterPro" id="IPR000121">
    <property type="entry name" value="PEP_util_C"/>
</dbReference>
<dbReference type="InterPro" id="IPR008731">
    <property type="entry name" value="PTS_EIN"/>
</dbReference>
<proteinExistence type="inferred from homology"/>
<dbReference type="PANTHER" id="PTHR46244:SF3">
    <property type="entry name" value="PHOSPHOENOLPYRUVATE-PROTEIN PHOSPHOTRANSFERASE"/>
    <property type="match status" value="1"/>
</dbReference>
<evidence type="ECO:0000256" key="16">
    <source>
        <dbReference type="ARBA" id="ARBA00033235"/>
    </source>
</evidence>
<dbReference type="InterPro" id="IPR040442">
    <property type="entry name" value="Pyrv_kinase-like_dom_sf"/>
</dbReference>
<evidence type="ECO:0000256" key="12">
    <source>
        <dbReference type="ARBA" id="ARBA00022683"/>
    </source>
</evidence>
<dbReference type="SUPFAM" id="SSF51621">
    <property type="entry name" value="Phosphoenolpyruvate/pyruvate domain"/>
    <property type="match status" value="1"/>
</dbReference>
<gene>
    <name evidence="21" type="primary">ptsP</name>
    <name evidence="21" type="ORF">H9623_14160</name>
</gene>
<dbReference type="EC" id="2.7.3.9" evidence="6"/>
<dbReference type="InterPro" id="IPR008279">
    <property type="entry name" value="PEP-util_enz_mobile_dom"/>
</dbReference>
<evidence type="ECO:0000313" key="22">
    <source>
        <dbReference type="Proteomes" id="UP000822993"/>
    </source>
</evidence>
<organism evidence="21 22">
    <name type="scientific">Oerskovia douganii</name>
    <dbReference type="NCBI Taxonomy" id="2762210"/>
    <lineage>
        <taxon>Bacteria</taxon>
        <taxon>Bacillati</taxon>
        <taxon>Actinomycetota</taxon>
        <taxon>Actinomycetes</taxon>
        <taxon>Micrococcales</taxon>
        <taxon>Cellulomonadaceae</taxon>
        <taxon>Oerskovia</taxon>
    </lineage>
</organism>
<accession>A0A9D5UBE7</accession>
<dbReference type="NCBIfam" id="TIGR01417">
    <property type="entry name" value="PTS_I_fam"/>
    <property type="match status" value="1"/>
</dbReference>
<dbReference type="Pfam" id="PF05524">
    <property type="entry name" value="PEP-utilisers_N"/>
    <property type="match status" value="1"/>
</dbReference>
<dbReference type="SUPFAM" id="SSF47831">
    <property type="entry name" value="Enzyme I of the PEP:sugar phosphotransferase system HPr-binding (sub)domain"/>
    <property type="match status" value="1"/>
</dbReference>
<evidence type="ECO:0000256" key="14">
    <source>
        <dbReference type="ARBA" id="ARBA00022777"/>
    </source>
</evidence>
<dbReference type="GO" id="GO:0009401">
    <property type="term" value="P:phosphoenolpyruvate-dependent sugar phosphotransferase system"/>
    <property type="evidence" value="ECO:0007669"/>
    <property type="project" value="UniProtKB-KW"/>
</dbReference>
<keyword evidence="13" id="KW-0479">Metal-binding</keyword>
<reference evidence="21 22" key="1">
    <citation type="submission" date="2020-08" db="EMBL/GenBank/DDBJ databases">
        <title>A Genomic Blueprint of the Chicken Gut Microbiome.</title>
        <authorList>
            <person name="Gilroy R."/>
            <person name="Ravi A."/>
            <person name="Getino M."/>
            <person name="Pursley I."/>
            <person name="Horton D.L."/>
            <person name="Alikhan N.-F."/>
            <person name="Baker D."/>
            <person name="Gharbi K."/>
            <person name="Hall N."/>
            <person name="Watson M."/>
            <person name="Adriaenssens E.M."/>
            <person name="Foster-Nyarko E."/>
            <person name="Jarju S."/>
            <person name="Secka A."/>
            <person name="Antonio M."/>
            <person name="Oren A."/>
            <person name="Chaudhuri R."/>
            <person name="La Ragione R.M."/>
            <person name="Hildebrand F."/>
            <person name="Pallen M.J."/>
        </authorList>
    </citation>
    <scope>NUCLEOTIDE SEQUENCE [LARGE SCALE GENOMIC DNA]</scope>
    <source>
        <strain evidence="21 22">Sa1BUA8</strain>
    </source>
</reference>
<dbReference type="InterPro" id="IPR006318">
    <property type="entry name" value="PTS_EI-like"/>
</dbReference>
<keyword evidence="10" id="KW-0762">Sugar transport</keyword>
<evidence type="ECO:0000256" key="1">
    <source>
        <dbReference type="ARBA" id="ARBA00000683"/>
    </source>
</evidence>
<evidence type="ECO:0000256" key="5">
    <source>
        <dbReference type="ARBA" id="ARBA00007837"/>
    </source>
</evidence>
<evidence type="ECO:0000259" key="19">
    <source>
        <dbReference type="Pfam" id="PF02896"/>
    </source>
</evidence>
<evidence type="ECO:0000313" key="21">
    <source>
        <dbReference type="EMBL" id="MBE7701435.1"/>
    </source>
</evidence>
<dbReference type="Pfam" id="PF00391">
    <property type="entry name" value="PEP-utilizers"/>
    <property type="match status" value="1"/>
</dbReference>
<keyword evidence="11 21" id="KW-0808">Transferase</keyword>